<keyword evidence="5" id="KW-0540">Nuclease</keyword>
<evidence type="ECO:0000313" key="5">
    <source>
        <dbReference type="EMBL" id="MEA9438334.1"/>
    </source>
</evidence>
<keyword evidence="2" id="KW-0680">Restriction system</keyword>
<dbReference type="InterPro" id="IPR052021">
    <property type="entry name" value="Type-I_RS_S_subunit"/>
</dbReference>
<dbReference type="InterPro" id="IPR000055">
    <property type="entry name" value="Restrct_endonuc_typeI_TRD"/>
</dbReference>
<dbReference type="RefSeq" id="WP_323581016.1">
    <property type="nucleotide sequence ID" value="NZ_JAYGOJ010000194.1"/>
</dbReference>
<reference evidence="5 6" key="1">
    <citation type="submission" date="2023-12" db="EMBL/GenBank/DDBJ databases">
        <title>Characterization of antibiotic resistance in Aeromonas spp. in hospital effluent.</title>
        <authorList>
            <person name="Negoseki B.R.S."/>
            <person name="Krul D."/>
            <person name="Siqueira A.C."/>
            <person name="Almeida M."/>
            <person name="Mesa D."/>
            <person name="Conte D."/>
            <person name="Dalla-Costa L.M."/>
        </authorList>
    </citation>
    <scope>NUCLEOTIDE SEQUENCE [LARGE SCALE GENOMIC DNA]</scope>
    <source>
        <strain evidence="5 6">36v</strain>
    </source>
</reference>
<dbReference type="Gene3D" id="3.90.220.20">
    <property type="entry name" value="DNA methylase specificity domains"/>
    <property type="match status" value="2"/>
</dbReference>
<dbReference type="GO" id="GO:0016787">
    <property type="term" value="F:hydrolase activity"/>
    <property type="evidence" value="ECO:0007669"/>
    <property type="project" value="UniProtKB-KW"/>
</dbReference>
<gene>
    <name evidence="5" type="ORF">VCX44_21640</name>
</gene>
<keyword evidence="5" id="KW-0255">Endonuclease</keyword>
<name>A0ABU5WBQ1_AERCA</name>
<dbReference type="Pfam" id="PF01420">
    <property type="entry name" value="Methylase_S"/>
    <property type="match status" value="1"/>
</dbReference>
<comment type="caution">
    <text evidence="5">The sequence shown here is derived from an EMBL/GenBank/DDBJ whole genome shotgun (WGS) entry which is preliminary data.</text>
</comment>
<feature type="domain" description="Type I restriction modification DNA specificity" evidence="4">
    <location>
        <begin position="2"/>
        <end position="187"/>
    </location>
</feature>
<evidence type="ECO:0000313" key="6">
    <source>
        <dbReference type="Proteomes" id="UP001304847"/>
    </source>
</evidence>
<keyword evidence="6" id="KW-1185">Reference proteome</keyword>
<dbReference type="GO" id="GO:0004519">
    <property type="term" value="F:endonuclease activity"/>
    <property type="evidence" value="ECO:0007669"/>
    <property type="project" value="UniProtKB-KW"/>
</dbReference>
<keyword evidence="5" id="KW-0378">Hydrolase</keyword>
<dbReference type="EMBL" id="JAYGOJ010000194">
    <property type="protein sequence ID" value="MEA9438334.1"/>
    <property type="molecule type" value="Genomic_DNA"/>
</dbReference>
<organism evidence="5 6">
    <name type="scientific">Aeromonas caviae</name>
    <name type="common">Aeromonas punctata</name>
    <dbReference type="NCBI Taxonomy" id="648"/>
    <lineage>
        <taxon>Bacteria</taxon>
        <taxon>Pseudomonadati</taxon>
        <taxon>Pseudomonadota</taxon>
        <taxon>Gammaproteobacteria</taxon>
        <taxon>Aeromonadales</taxon>
        <taxon>Aeromonadaceae</taxon>
        <taxon>Aeromonas</taxon>
    </lineage>
</organism>
<dbReference type="EC" id="3.1.21.-" evidence="5"/>
<dbReference type="CDD" id="cd17256">
    <property type="entry name" value="RMtype1_S_EcoJA65PI-TRD1-CR1_like"/>
    <property type="match status" value="1"/>
</dbReference>
<comment type="similarity">
    <text evidence="1">Belongs to the type-I restriction system S methylase family.</text>
</comment>
<accession>A0ABU5WBQ1</accession>
<proteinExistence type="inferred from homology"/>
<dbReference type="InterPro" id="IPR044946">
    <property type="entry name" value="Restrct_endonuc_typeI_TRD_sf"/>
</dbReference>
<protein>
    <submittedName>
        <fullName evidence="5">Restriction endonuclease subunit S</fullName>
        <ecNumber evidence="5">3.1.21.-</ecNumber>
    </submittedName>
</protein>
<dbReference type="SUPFAM" id="SSF116734">
    <property type="entry name" value="DNA methylase specificity domain"/>
    <property type="match status" value="2"/>
</dbReference>
<evidence type="ECO:0000256" key="1">
    <source>
        <dbReference type="ARBA" id="ARBA00010923"/>
    </source>
</evidence>
<dbReference type="CDD" id="cd17495">
    <property type="entry name" value="RMtype1_S_Cep9333ORF4827P-TRD2-CR2_like"/>
    <property type="match status" value="1"/>
</dbReference>
<evidence type="ECO:0000259" key="4">
    <source>
        <dbReference type="Pfam" id="PF01420"/>
    </source>
</evidence>
<keyword evidence="3" id="KW-0238">DNA-binding</keyword>
<dbReference type="PANTHER" id="PTHR30408:SF12">
    <property type="entry name" value="TYPE I RESTRICTION ENZYME MJAVIII SPECIFICITY SUBUNIT"/>
    <property type="match status" value="1"/>
</dbReference>
<evidence type="ECO:0000256" key="2">
    <source>
        <dbReference type="ARBA" id="ARBA00022747"/>
    </source>
</evidence>
<sequence length="433" mass="47464">MNSDWTWVRLGDHCSKIGSGATPTGGKDSYLSSGPFCLIRSQNVYNDGFTPSGLAYISNEQAKKLDGVTVQENDVLLNITGDSVARVCLAEAKYLPARVNQHVAIIRPNPEKLDSRFLRYFLASPFQQDVMLGLAAVGATRNALTKVMIENFKVPCPPIIVQSRIAEILGSLDDRIALLRETNATLEAIAQALFKSWFVDFDPVHANAGTQPPSLPPEIQAQFPDTLTEPPQGLAPEGWQWSTIAESFILTMGQSPPGDTYNETGEGLPFYQGRTDYGFRFPAQRVFCNAPTRLAQRGDSLVSVRAPVGDVNIALENCAIGRGVAGVRHPSGCNSFVFYSLKLLKPYFEHFNGEGTVFGSINKKDFQNLPVIDPKKTVLDAFEAVTSGLDAQIENNELKLRTLTSLRDTLLPRLISGQLRLPDAEQAVEEFID</sequence>
<evidence type="ECO:0000256" key="3">
    <source>
        <dbReference type="ARBA" id="ARBA00023125"/>
    </source>
</evidence>
<dbReference type="PANTHER" id="PTHR30408">
    <property type="entry name" value="TYPE-1 RESTRICTION ENZYME ECOKI SPECIFICITY PROTEIN"/>
    <property type="match status" value="1"/>
</dbReference>
<dbReference type="Proteomes" id="UP001304847">
    <property type="component" value="Unassembled WGS sequence"/>
</dbReference>